<dbReference type="STRING" id="7238.B4HEL2"/>
<organism evidence="2">
    <name type="scientific">Drosophila sechellia</name>
    <name type="common">Fruit fly</name>
    <dbReference type="NCBI Taxonomy" id="7238"/>
    <lineage>
        <taxon>Eukaryota</taxon>
        <taxon>Metazoa</taxon>
        <taxon>Ecdysozoa</taxon>
        <taxon>Arthropoda</taxon>
        <taxon>Hexapoda</taxon>
        <taxon>Insecta</taxon>
        <taxon>Pterygota</taxon>
        <taxon>Neoptera</taxon>
        <taxon>Endopterygota</taxon>
        <taxon>Diptera</taxon>
        <taxon>Brachycera</taxon>
        <taxon>Muscomorpha</taxon>
        <taxon>Ephydroidea</taxon>
        <taxon>Drosophilidae</taxon>
        <taxon>Drosophila</taxon>
        <taxon>Sophophora</taxon>
    </lineage>
</organism>
<sequence>MEAKEQAETQHYQNQNGVTLQPIKLNERSNIIYGKLTKSSSASGCSSFKPKQIPVPCPQVGSIEVQAEVYQNVGDVAPEKESKAEEEAPNYMNC</sequence>
<evidence type="ECO:0000313" key="1">
    <source>
        <dbReference type="EMBL" id="EDW42169.1"/>
    </source>
</evidence>
<protein>
    <submittedName>
        <fullName evidence="1">GM24172</fullName>
    </submittedName>
</protein>
<proteinExistence type="predicted"/>
<accession>B4HEL2</accession>
<reference evidence="1 2" key="1">
    <citation type="journal article" date="2007" name="Nature">
        <title>Evolution of genes and genomes on the Drosophila phylogeny.</title>
        <authorList>
            <consortium name="Drosophila 12 Genomes Consortium"/>
            <person name="Clark A.G."/>
            <person name="Eisen M.B."/>
            <person name="Smith D.R."/>
            <person name="Bergman C.M."/>
            <person name="Oliver B."/>
            <person name="Markow T.A."/>
            <person name="Kaufman T.C."/>
            <person name="Kellis M."/>
            <person name="Gelbart W."/>
            <person name="Iyer V.N."/>
            <person name="Pollard D.A."/>
            <person name="Sackton T.B."/>
            <person name="Larracuente A.M."/>
            <person name="Singh N.D."/>
            <person name="Abad J.P."/>
            <person name="Abt D.N."/>
            <person name="Adryan B."/>
            <person name="Aguade M."/>
            <person name="Akashi H."/>
            <person name="Anderson W.W."/>
            <person name="Aquadro C.F."/>
            <person name="Ardell D.H."/>
            <person name="Arguello R."/>
            <person name="Artieri C.G."/>
            <person name="Barbash D.A."/>
            <person name="Barker D."/>
            <person name="Barsanti P."/>
            <person name="Batterham P."/>
            <person name="Batzoglou S."/>
            <person name="Begun D."/>
            <person name="Bhutkar A."/>
            <person name="Blanco E."/>
            <person name="Bosak S.A."/>
            <person name="Bradley R.K."/>
            <person name="Brand A.D."/>
            <person name="Brent M.R."/>
            <person name="Brooks A.N."/>
            <person name="Brown R.H."/>
            <person name="Butlin R.K."/>
            <person name="Caggese C."/>
            <person name="Calvi B.R."/>
            <person name="Bernardo de Carvalho A."/>
            <person name="Caspi A."/>
            <person name="Castrezana S."/>
            <person name="Celniker S.E."/>
            <person name="Chang J.L."/>
            <person name="Chapple C."/>
            <person name="Chatterji S."/>
            <person name="Chinwalla A."/>
            <person name="Civetta A."/>
            <person name="Clifton S.W."/>
            <person name="Comeron J.M."/>
            <person name="Costello J.C."/>
            <person name="Coyne J.A."/>
            <person name="Daub J."/>
            <person name="David R.G."/>
            <person name="Delcher A.L."/>
            <person name="Delehaunty K."/>
            <person name="Do C.B."/>
            <person name="Ebling H."/>
            <person name="Edwards K."/>
            <person name="Eickbush T."/>
            <person name="Evans J.D."/>
            <person name="Filipski A."/>
            <person name="Findeiss S."/>
            <person name="Freyhult E."/>
            <person name="Fulton L."/>
            <person name="Fulton R."/>
            <person name="Garcia A.C."/>
            <person name="Gardiner A."/>
            <person name="Garfield D.A."/>
            <person name="Garvin B.E."/>
            <person name="Gibson G."/>
            <person name="Gilbert D."/>
            <person name="Gnerre S."/>
            <person name="Godfrey J."/>
            <person name="Good R."/>
            <person name="Gotea V."/>
            <person name="Gravely B."/>
            <person name="Greenberg A.J."/>
            <person name="Griffiths-Jones S."/>
            <person name="Gross S."/>
            <person name="Guigo R."/>
            <person name="Gustafson E.A."/>
            <person name="Haerty W."/>
            <person name="Hahn M.W."/>
            <person name="Halligan D.L."/>
            <person name="Halpern A.L."/>
            <person name="Halter G.M."/>
            <person name="Han M.V."/>
            <person name="Heger A."/>
            <person name="Hillier L."/>
            <person name="Hinrichs A.S."/>
            <person name="Holmes I."/>
            <person name="Hoskins R.A."/>
            <person name="Hubisz M.J."/>
            <person name="Hultmark D."/>
            <person name="Huntley M.A."/>
            <person name="Jaffe D.B."/>
            <person name="Jagadeeshan S."/>
            <person name="Jeck W.R."/>
            <person name="Johnson J."/>
            <person name="Jones C.D."/>
            <person name="Jordan W.C."/>
            <person name="Karpen G.H."/>
            <person name="Kataoka E."/>
            <person name="Keightley P.D."/>
            <person name="Kheradpour P."/>
            <person name="Kirkness E.F."/>
            <person name="Koerich L.B."/>
            <person name="Kristiansen K."/>
            <person name="Kudrna D."/>
            <person name="Kulathinal R.J."/>
            <person name="Kumar S."/>
            <person name="Kwok R."/>
            <person name="Lander E."/>
            <person name="Langley C.H."/>
            <person name="Lapoint R."/>
            <person name="Lazzaro B.P."/>
            <person name="Lee S.J."/>
            <person name="Levesque L."/>
            <person name="Li R."/>
            <person name="Lin C.F."/>
            <person name="Lin M.F."/>
            <person name="Lindblad-Toh K."/>
            <person name="Llopart A."/>
            <person name="Long M."/>
            <person name="Low L."/>
            <person name="Lozovsky E."/>
            <person name="Lu J."/>
            <person name="Luo M."/>
            <person name="Machado C.A."/>
            <person name="Makalowski W."/>
            <person name="Marzo M."/>
            <person name="Matsuda M."/>
            <person name="Matzkin L."/>
            <person name="McAllister B."/>
            <person name="McBride C.S."/>
            <person name="McKernan B."/>
            <person name="McKernan K."/>
            <person name="Mendez-Lago M."/>
            <person name="Minx P."/>
            <person name="Mollenhauer M.U."/>
            <person name="Montooth K."/>
            <person name="Mount S.M."/>
            <person name="Mu X."/>
            <person name="Myers E."/>
            <person name="Negre B."/>
            <person name="Newfeld S."/>
            <person name="Nielsen R."/>
            <person name="Noor M.A."/>
            <person name="O'Grady P."/>
            <person name="Pachter L."/>
            <person name="Papaceit M."/>
            <person name="Parisi M.J."/>
            <person name="Parisi M."/>
            <person name="Parts L."/>
            <person name="Pedersen J.S."/>
            <person name="Pesole G."/>
            <person name="Phillippy A.M."/>
            <person name="Ponting C.P."/>
            <person name="Pop M."/>
            <person name="Porcelli D."/>
            <person name="Powell J.R."/>
            <person name="Prohaska S."/>
            <person name="Pruitt K."/>
            <person name="Puig M."/>
            <person name="Quesneville H."/>
            <person name="Ram K.R."/>
            <person name="Rand D."/>
            <person name="Rasmussen M.D."/>
            <person name="Reed L.K."/>
            <person name="Reenan R."/>
            <person name="Reily A."/>
            <person name="Remington K.A."/>
            <person name="Rieger T.T."/>
            <person name="Ritchie M.G."/>
            <person name="Robin C."/>
            <person name="Rogers Y.H."/>
            <person name="Rohde C."/>
            <person name="Rozas J."/>
            <person name="Rubenfield M.J."/>
            <person name="Ruiz A."/>
            <person name="Russo S."/>
            <person name="Salzberg S.L."/>
            <person name="Sanchez-Gracia A."/>
            <person name="Saranga D.J."/>
            <person name="Sato H."/>
            <person name="Schaeffer S.W."/>
            <person name="Schatz M.C."/>
            <person name="Schlenke T."/>
            <person name="Schwartz R."/>
            <person name="Segarra C."/>
            <person name="Singh R.S."/>
            <person name="Sirot L."/>
            <person name="Sirota M."/>
            <person name="Sisneros N.B."/>
            <person name="Smith C.D."/>
            <person name="Smith T.F."/>
            <person name="Spieth J."/>
            <person name="Stage D.E."/>
            <person name="Stark A."/>
            <person name="Stephan W."/>
            <person name="Strausberg R.L."/>
            <person name="Strempel S."/>
            <person name="Sturgill D."/>
            <person name="Sutton G."/>
            <person name="Sutton G.G."/>
            <person name="Tao W."/>
            <person name="Teichmann S."/>
            <person name="Tobari Y.N."/>
            <person name="Tomimura Y."/>
            <person name="Tsolas J.M."/>
            <person name="Valente V.L."/>
            <person name="Venter E."/>
            <person name="Venter J.C."/>
            <person name="Vicario S."/>
            <person name="Vieira F.G."/>
            <person name="Vilella A.J."/>
            <person name="Villasante A."/>
            <person name="Walenz B."/>
            <person name="Wang J."/>
            <person name="Wasserman M."/>
            <person name="Watts T."/>
            <person name="Wilson D."/>
            <person name="Wilson R.K."/>
            <person name="Wing R.A."/>
            <person name="Wolfner M.F."/>
            <person name="Wong A."/>
            <person name="Wong G.K."/>
            <person name="Wu C.I."/>
            <person name="Wu G."/>
            <person name="Yamamoto D."/>
            <person name="Yang H.P."/>
            <person name="Yang S.P."/>
            <person name="Yorke J.A."/>
            <person name="Yoshida K."/>
            <person name="Zdobnov E."/>
            <person name="Zhang P."/>
            <person name="Zhang Y."/>
            <person name="Zimin A.V."/>
            <person name="Baldwin J."/>
            <person name="Abdouelleil A."/>
            <person name="Abdulkadir J."/>
            <person name="Abebe A."/>
            <person name="Abera B."/>
            <person name="Abreu J."/>
            <person name="Acer S.C."/>
            <person name="Aftuck L."/>
            <person name="Alexander A."/>
            <person name="An P."/>
            <person name="Anderson E."/>
            <person name="Anderson S."/>
            <person name="Arachi H."/>
            <person name="Azer M."/>
            <person name="Bachantsang P."/>
            <person name="Barry A."/>
            <person name="Bayul T."/>
            <person name="Berlin A."/>
            <person name="Bessette D."/>
            <person name="Bloom T."/>
            <person name="Blye J."/>
            <person name="Boguslavskiy L."/>
            <person name="Bonnet C."/>
            <person name="Boukhgalter B."/>
            <person name="Bourzgui I."/>
            <person name="Brown A."/>
            <person name="Cahill P."/>
            <person name="Channer S."/>
            <person name="Cheshatsang Y."/>
            <person name="Chuda L."/>
            <person name="Citroen M."/>
            <person name="Collymore A."/>
            <person name="Cooke P."/>
            <person name="Costello M."/>
            <person name="D'Aco K."/>
            <person name="Daza R."/>
            <person name="De Haan G."/>
            <person name="DeGray S."/>
            <person name="DeMaso C."/>
            <person name="Dhargay N."/>
            <person name="Dooley K."/>
            <person name="Dooley E."/>
            <person name="Doricent M."/>
            <person name="Dorje P."/>
            <person name="Dorjee K."/>
            <person name="Dupes A."/>
            <person name="Elong R."/>
            <person name="Falk J."/>
            <person name="Farina A."/>
            <person name="Faro S."/>
            <person name="Ferguson D."/>
            <person name="Fisher S."/>
            <person name="Foley C.D."/>
            <person name="Franke A."/>
            <person name="Friedrich D."/>
            <person name="Gadbois L."/>
            <person name="Gearin G."/>
            <person name="Gearin C.R."/>
            <person name="Giannoukos G."/>
            <person name="Goode T."/>
            <person name="Graham J."/>
            <person name="Grandbois E."/>
            <person name="Grewal S."/>
            <person name="Gyaltsen K."/>
            <person name="Hafez N."/>
            <person name="Hagos B."/>
            <person name="Hall J."/>
            <person name="Henson C."/>
            <person name="Hollinger A."/>
            <person name="Honan T."/>
            <person name="Huard M.D."/>
            <person name="Hughes L."/>
            <person name="Hurhula B."/>
            <person name="Husby M.E."/>
            <person name="Kamat A."/>
            <person name="Kanga B."/>
            <person name="Kashin S."/>
            <person name="Khazanovich D."/>
            <person name="Kisner P."/>
            <person name="Lance K."/>
            <person name="Lara M."/>
            <person name="Lee W."/>
            <person name="Lennon N."/>
            <person name="Letendre F."/>
            <person name="LeVine R."/>
            <person name="Lipovsky A."/>
            <person name="Liu X."/>
            <person name="Liu J."/>
            <person name="Liu S."/>
            <person name="Lokyitsang T."/>
            <person name="Lokyitsang Y."/>
            <person name="Lubonja R."/>
            <person name="Lui A."/>
            <person name="MacDonald P."/>
            <person name="Magnisalis V."/>
            <person name="Maru K."/>
            <person name="Matthews C."/>
            <person name="McCusker W."/>
            <person name="McDonough S."/>
            <person name="Mehta T."/>
            <person name="Meldrim J."/>
            <person name="Meneus L."/>
            <person name="Mihai O."/>
            <person name="Mihalev A."/>
            <person name="Mihova T."/>
            <person name="Mittelman R."/>
            <person name="Mlenga V."/>
            <person name="Montmayeur A."/>
            <person name="Mulrain L."/>
            <person name="Navidi A."/>
            <person name="Naylor J."/>
            <person name="Negash T."/>
            <person name="Nguyen T."/>
            <person name="Nguyen N."/>
            <person name="Nicol R."/>
            <person name="Norbu C."/>
            <person name="Norbu N."/>
            <person name="Novod N."/>
            <person name="O'Neill B."/>
            <person name="Osman S."/>
            <person name="Markiewicz E."/>
            <person name="Oyono O.L."/>
            <person name="Patti C."/>
            <person name="Phunkhang P."/>
            <person name="Pierre F."/>
            <person name="Priest M."/>
            <person name="Raghuraman S."/>
            <person name="Rege F."/>
            <person name="Reyes R."/>
            <person name="Rise C."/>
            <person name="Rogov P."/>
            <person name="Ross K."/>
            <person name="Ryan E."/>
            <person name="Settipalli S."/>
            <person name="Shea T."/>
            <person name="Sherpa N."/>
            <person name="Shi L."/>
            <person name="Shih D."/>
            <person name="Sparrow T."/>
            <person name="Spaulding J."/>
            <person name="Stalker J."/>
            <person name="Stange-Thomann N."/>
            <person name="Stavropoulos S."/>
            <person name="Stone C."/>
            <person name="Strader C."/>
            <person name="Tesfaye S."/>
            <person name="Thomson T."/>
            <person name="Thoulutsang Y."/>
            <person name="Thoulutsang D."/>
            <person name="Topham K."/>
            <person name="Topping I."/>
            <person name="Tsamla T."/>
            <person name="Vassiliev H."/>
            <person name="Vo A."/>
            <person name="Wangchuk T."/>
            <person name="Wangdi T."/>
            <person name="Weiand M."/>
            <person name="Wilkinson J."/>
            <person name="Wilson A."/>
            <person name="Yadav S."/>
            <person name="Young G."/>
            <person name="Yu Q."/>
            <person name="Zembek L."/>
            <person name="Zhong D."/>
            <person name="Zimmer A."/>
            <person name="Zwirko Z."/>
            <person name="Jaffe D.B."/>
            <person name="Alvarez P."/>
            <person name="Brockman W."/>
            <person name="Butler J."/>
            <person name="Chin C."/>
            <person name="Gnerre S."/>
            <person name="Grabherr M."/>
            <person name="Kleber M."/>
            <person name="Mauceli E."/>
            <person name="MacCallum I."/>
        </authorList>
    </citation>
    <scope>NUCLEOTIDE SEQUENCE [LARGE SCALE GENOMIC DNA]</scope>
    <source>
        <strain evidence="2">Rob3c / Tucson 14021-0248.25</strain>
    </source>
</reference>
<gene>
    <name evidence="1" type="primary">Dsec\GM24172</name>
    <name evidence="1" type="ORF">Dsec_GM24172</name>
</gene>
<name>B4HEL2_DROSE</name>
<dbReference type="Proteomes" id="UP000001292">
    <property type="component" value="Unassembled WGS sequence"/>
</dbReference>
<dbReference type="EMBL" id="CH480815">
    <property type="protein sequence ID" value="EDW42169.1"/>
    <property type="molecule type" value="Genomic_DNA"/>
</dbReference>
<evidence type="ECO:0000313" key="2">
    <source>
        <dbReference type="Proteomes" id="UP000001292"/>
    </source>
</evidence>
<dbReference type="HOGENOM" id="CLU_2388553_0_0_1"/>
<keyword evidence="2" id="KW-1185">Reference proteome</keyword>
<dbReference type="AlphaFoldDB" id="B4HEL2"/>